<feature type="domain" description="Transposable element P transposase-like RNase H C-terminal" evidence="4">
    <location>
        <begin position="435"/>
        <end position="468"/>
    </location>
</feature>
<evidence type="ECO:0000259" key="1">
    <source>
        <dbReference type="Pfam" id="PF12017"/>
    </source>
</evidence>
<evidence type="ECO:0000259" key="3">
    <source>
        <dbReference type="Pfam" id="PF21788"/>
    </source>
</evidence>
<dbReference type="AlphaFoldDB" id="A0A5N4AZW8"/>
<dbReference type="Pfam" id="PF21788">
    <property type="entry name" value="TNP-like_GBD"/>
    <property type="match status" value="1"/>
</dbReference>
<feature type="domain" description="Transposable element P transposase-like GTP-binding insertion" evidence="3">
    <location>
        <begin position="238"/>
        <end position="357"/>
    </location>
</feature>
<dbReference type="InterPro" id="IPR048366">
    <property type="entry name" value="TNP-like_GBD"/>
</dbReference>
<accession>A0A5N4AZW8</accession>
<evidence type="ECO:0000259" key="4">
    <source>
        <dbReference type="Pfam" id="PF21789"/>
    </source>
</evidence>
<keyword evidence="6" id="KW-1185">Reference proteome</keyword>
<name>A0A5N4AZW8_PHOPY</name>
<dbReference type="InParanoid" id="A0A5N4AZW8"/>
<protein>
    <recommendedName>
        <fullName evidence="7">THAP-type domain-containing protein</fullName>
    </recommendedName>
</protein>
<reference evidence="5 6" key="1">
    <citation type="journal article" date="2018" name="Elife">
        <title>Firefly genomes illuminate parallel origins of bioluminescence in beetles.</title>
        <authorList>
            <person name="Fallon T.R."/>
            <person name="Lower S.E."/>
            <person name="Chang C.H."/>
            <person name="Bessho-Uehara M."/>
            <person name="Martin G.J."/>
            <person name="Bewick A.J."/>
            <person name="Behringer M."/>
            <person name="Debat H.J."/>
            <person name="Wong I."/>
            <person name="Day J.C."/>
            <person name="Suvorov A."/>
            <person name="Silva C.J."/>
            <person name="Stanger-Hall K.F."/>
            <person name="Hall D.W."/>
            <person name="Schmitz R.J."/>
            <person name="Nelson D.R."/>
            <person name="Lewis S.M."/>
            <person name="Shigenobu S."/>
            <person name="Bybee S.M."/>
            <person name="Larracuente A.M."/>
            <person name="Oba Y."/>
            <person name="Weng J.K."/>
        </authorList>
    </citation>
    <scope>NUCLEOTIDE SEQUENCE [LARGE SCALE GENOMIC DNA]</scope>
    <source>
        <strain evidence="5">1611_PpyrPB1</strain>
        <tissue evidence="5">Whole body</tissue>
    </source>
</reference>
<dbReference type="EMBL" id="VVIM01000002">
    <property type="protein sequence ID" value="KAB0802808.1"/>
    <property type="molecule type" value="Genomic_DNA"/>
</dbReference>
<evidence type="ECO:0000259" key="2">
    <source>
        <dbReference type="Pfam" id="PF21787"/>
    </source>
</evidence>
<dbReference type="Pfam" id="PF21789">
    <property type="entry name" value="TNP-like_RNaseH_C"/>
    <property type="match status" value="1"/>
</dbReference>
<dbReference type="Pfam" id="PF21787">
    <property type="entry name" value="TNP-like_RNaseH_N"/>
    <property type="match status" value="1"/>
</dbReference>
<dbReference type="InterPro" id="IPR048365">
    <property type="entry name" value="TNP-like_RNaseH_N"/>
</dbReference>
<evidence type="ECO:0008006" key="7">
    <source>
        <dbReference type="Google" id="ProtNLM"/>
    </source>
</evidence>
<proteinExistence type="predicted"/>
<evidence type="ECO:0000313" key="6">
    <source>
        <dbReference type="Proteomes" id="UP000327044"/>
    </source>
</evidence>
<organism evidence="5 6">
    <name type="scientific">Photinus pyralis</name>
    <name type="common">Common eastern firefly</name>
    <name type="synonym">Lampyris pyralis</name>
    <dbReference type="NCBI Taxonomy" id="7054"/>
    <lineage>
        <taxon>Eukaryota</taxon>
        <taxon>Metazoa</taxon>
        <taxon>Ecdysozoa</taxon>
        <taxon>Arthropoda</taxon>
        <taxon>Hexapoda</taxon>
        <taxon>Insecta</taxon>
        <taxon>Pterygota</taxon>
        <taxon>Neoptera</taxon>
        <taxon>Endopterygota</taxon>
        <taxon>Coleoptera</taxon>
        <taxon>Polyphaga</taxon>
        <taxon>Elateriformia</taxon>
        <taxon>Elateroidea</taxon>
        <taxon>Lampyridae</taxon>
        <taxon>Lampyrinae</taxon>
        <taxon>Photinus</taxon>
    </lineage>
</organism>
<evidence type="ECO:0000313" key="5">
    <source>
        <dbReference type="EMBL" id="KAB0802808.1"/>
    </source>
</evidence>
<comment type="caution">
    <text evidence="5">The sequence shown here is derived from an EMBL/GenBank/DDBJ whole genome shotgun (WGS) entry which is preliminary data.</text>
</comment>
<feature type="domain" description="Transposable element P transposase-like RNase H" evidence="2">
    <location>
        <begin position="72"/>
        <end position="203"/>
    </location>
</feature>
<dbReference type="InterPro" id="IPR021896">
    <property type="entry name" value="THAP9-like_HTH"/>
</dbReference>
<dbReference type="InterPro" id="IPR048367">
    <property type="entry name" value="TNP-like_RNaseH_C"/>
</dbReference>
<dbReference type="Pfam" id="PF12017">
    <property type="entry name" value="Tnp_P_element"/>
    <property type="match status" value="1"/>
</dbReference>
<dbReference type="Proteomes" id="UP000327044">
    <property type="component" value="Unassembled WGS sequence"/>
</dbReference>
<feature type="domain" description="THAP9-like helix-turn-helix" evidence="1">
    <location>
        <begin position="15"/>
        <end position="64"/>
    </location>
</feature>
<gene>
    <name evidence="5" type="ORF">PPYR_04994</name>
</gene>
<sequence>MSQVNNYTHQFILSQIRNQERALKCRRYTLEDKILALSLYKASGKGYRLLSKIFALPHPRTLSKLLQKIPLQPGINEIIFKSLQENIRGMKKDDKICILMFDEMSIDVNVYYNRHNDIIVGIEDFGHKRSSKLADHVNLFMLRGLHRQWRQPVSFTFSSGPVTSENLKYQLTEVIKNCLEIGLDVVATVCDQGASNQAAINSLIKDTREHFLREGQENRLFGFLVNNQEIVPFYDVPHLLKGIRNNLLNKDLHFVMNNKKGIASWKHIVKFHNLDSSEPTLRLCSKLTDEHVVPEKIKKMKVSYCTQVFSYTVGSLMMRLSKWDTNDEFNLGSEVRDKADLILFLDQLFDSLNNQALRQHPGKVYRSCVTINSPHSAFWSNAVKVVESMQFFCNKRQKFVYNPSLKNLAHAIRAFMYICKILLENKKFAFVATRAFNQDPIENLFGYIRSHNYRNINPNASHFVASMKSLIVNNFLATHSPSSNCEEDLNSGGLDNLKSFITGIPSQSLVHTPNLYNQKIEVPEHISLHTKTKLHRSIITYISGYVGRLLIKKFKVCDTCQRNLQISDTNFDHDIILARKYQNCKLVIPGSYLNVMVSNCLNSLFYWIPRIAYVKDISSVLSFLLRKNFSFSPFNCSEHNVGDAFVSLIVRCCLYWRFRSLNKVAKGKDAKFVSFLAKKPPAHLIEPVKVAAHKKYLMKKKRNTVT</sequence>